<evidence type="ECO:0000313" key="3">
    <source>
        <dbReference type="Proteomes" id="UP001176940"/>
    </source>
</evidence>
<gene>
    <name evidence="2" type="ORF">RIMI_LOCUS17398369</name>
</gene>
<evidence type="ECO:0000256" key="1">
    <source>
        <dbReference type="SAM" id="MobiDB-lite"/>
    </source>
</evidence>
<keyword evidence="3" id="KW-1185">Reference proteome</keyword>
<accession>A0ABN9MEA5</accession>
<dbReference type="Proteomes" id="UP001176940">
    <property type="component" value="Unassembled WGS sequence"/>
</dbReference>
<reference evidence="2" key="1">
    <citation type="submission" date="2023-07" db="EMBL/GenBank/DDBJ databases">
        <authorList>
            <person name="Stuckert A."/>
        </authorList>
    </citation>
    <scope>NUCLEOTIDE SEQUENCE</scope>
</reference>
<feature type="region of interest" description="Disordered" evidence="1">
    <location>
        <begin position="1"/>
        <end position="23"/>
    </location>
</feature>
<name>A0ABN9MEA5_9NEOB</name>
<feature type="compositionally biased region" description="Low complexity" evidence="1">
    <location>
        <begin position="1"/>
        <end position="18"/>
    </location>
</feature>
<organism evidence="2 3">
    <name type="scientific">Ranitomeya imitator</name>
    <name type="common">mimic poison frog</name>
    <dbReference type="NCBI Taxonomy" id="111125"/>
    <lineage>
        <taxon>Eukaryota</taxon>
        <taxon>Metazoa</taxon>
        <taxon>Chordata</taxon>
        <taxon>Craniata</taxon>
        <taxon>Vertebrata</taxon>
        <taxon>Euteleostomi</taxon>
        <taxon>Amphibia</taxon>
        <taxon>Batrachia</taxon>
        <taxon>Anura</taxon>
        <taxon>Neobatrachia</taxon>
        <taxon>Hyloidea</taxon>
        <taxon>Dendrobatidae</taxon>
        <taxon>Dendrobatinae</taxon>
        <taxon>Ranitomeya</taxon>
    </lineage>
</organism>
<proteinExistence type="predicted"/>
<sequence length="78" mass="8307">MTAATAGNRAAHAAVTAADGRSRMESDTWLMVSKKKAMKKSSRLQGSPACHSAGCERPDGLYSAQDCTDGMKRIDETM</sequence>
<dbReference type="EMBL" id="CAUEEQ010050681">
    <property type="protein sequence ID" value="CAJ0960688.1"/>
    <property type="molecule type" value="Genomic_DNA"/>
</dbReference>
<evidence type="ECO:0000313" key="2">
    <source>
        <dbReference type="EMBL" id="CAJ0960688.1"/>
    </source>
</evidence>
<comment type="caution">
    <text evidence="2">The sequence shown here is derived from an EMBL/GenBank/DDBJ whole genome shotgun (WGS) entry which is preliminary data.</text>
</comment>
<protein>
    <submittedName>
        <fullName evidence="2">Uncharacterized protein</fullName>
    </submittedName>
</protein>